<organism evidence="2 3">
    <name type="scientific">Lacipirellula parvula</name>
    <dbReference type="NCBI Taxonomy" id="2650471"/>
    <lineage>
        <taxon>Bacteria</taxon>
        <taxon>Pseudomonadati</taxon>
        <taxon>Planctomycetota</taxon>
        <taxon>Planctomycetia</taxon>
        <taxon>Pirellulales</taxon>
        <taxon>Lacipirellulaceae</taxon>
        <taxon>Lacipirellula</taxon>
    </lineage>
</organism>
<accession>A0A5K7X4D4</accession>
<dbReference type="KEGG" id="lpav:PLANPX_0857"/>
<name>A0A5K7X4D4_9BACT</name>
<dbReference type="EMBL" id="AP021861">
    <property type="protein sequence ID" value="BBO31245.1"/>
    <property type="molecule type" value="Genomic_DNA"/>
</dbReference>
<evidence type="ECO:0000256" key="1">
    <source>
        <dbReference type="SAM" id="MobiDB-lite"/>
    </source>
</evidence>
<sequence length="38" mass="4226">MNAFVSIARSPSSAHQISKRRHQDFVKKAIESGQIGRS</sequence>
<protein>
    <submittedName>
        <fullName evidence="2">Uncharacterized protein</fullName>
    </submittedName>
</protein>
<dbReference type="AlphaFoldDB" id="A0A5K7X4D4"/>
<keyword evidence="3" id="KW-1185">Reference proteome</keyword>
<feature type="region of interest" description="Disordered" evidence="1">
    <location>
        <begin position="1"/>
        <end position="22"/>
    </location>
</feature>
<proteinExistence type="predicted"/>
<gene>
    <name evidence="2" type="ORF">PLANPX_0857</name>
</gene>
<evidence type="ECO:0000313" key="3">
    <source>
        <dbReference type="Proteomes" id="UP000326837"/>
    </source>
</evidence>
<dbReference type="Proteomes" id="UP000326837">
    <property type="component" value="Chromosome"/>
</dbReference>
<reference evidence="3" key="1">
    <citation type="submission" date="2019-10" db="EMBL/GenBank/DDBJ databases">
        <title>Lacipirellula parvula gen. nov., sp. nov., representing a lineage of planctomycetes widespread in freshwater anoxic habitats, and description of the family Lacipirellulaceae.</title>
        <authorList>
            <person name="Dedysh S.N."/>
            <person name="Kulichevskaya I.S."/>
            <person name="Beletsky A.V."/>
            <person name="Rakitin A.L."/>
            <person name="Mardanov A.V."/>
            <person name="Ivanova A.A."/>
            <person name="Saltykova V.X."/>
            <person name="Rijpstra W.I.C."/>
            <person name="Sinninghe Damste J.S."/>
            <person name="Ravin N.V."/>
        </authorList>
    </citation>
    <scope>NUCLEOTIDE SEQUENCE [LARGE SCALE GENOMIC DNA]</scope>
    <source>
        <strain evidence="3">PX69</strain>
    </source>
</reference>
<evidence type="ECO:0000313" key="2">
    <source>
        <dbReference type="EMBL" id="BBO31245.1"/>
    </source>
</evidence>